<dbReference type="EMBL" id="CAEZZC010000018">
    <property type="protein sequence ID" value="CAB4757174.1"/>
    <property type="molecule type" value="Genomic_DNA"/>
</dbReference>
<evidence type="ECO:0000313" key="4">
    <source>
        <dbReference type="EMBL" id="CAB4867575.1"/>
    </source>
</evidence>
<organism evidence="2">
    <name type="scientific">freshwater metagenome</name>
    <dbReference type="NCBI Taxonomy" id="449393"/>
    <lineage>
        <taxon>unclassified sequences</taxon>
        <taxon>metagenomes</taxon>
        <taxon>ecological metagenomes</taxon>
    </lineage>
</organism>
<dbReference type="EMBL" id="CAFBMV010000005">
    <property type="protein sequence ID" value="CAB4924399.1"/>
    <property type="molecule type" value="Genomic_DNA"/>
</dbReference>
<sequence length="559" mass="61990">MRSPLLTWNIFYYGIPINVIGVLATIAPPDSVGPYFWDWTAVALISHLVMAPFAWASIQLFRRHKNRILEIGGLFVAGAVRGLAIDILIRIFGLEQHTQWWFRIFNSSLTIPILAIGLSFFLESRRTFEKEFRELFSQALVREMEQSGRDSETTPSALMQSARKKVDTAFAPLRQAIEGILEGDSSPGNLGGMVNEIREMLDETLRPLSHELWKPQELKPPIFRLRGLIRIAALETRLRVPLVSLGGFLLVFLGSTARYGVRDAEIRGTTATLFILAFYVVYKDAVAGELFSLHTCNVITLSVFAIVPSLLSPLLFPQFLSVPWDIPAALLGNLLLVLTLIVVNLFELSINAREQVLDLVRDHLEKGNVAKYASSFVEIQEQVDFATYLHGEVQSELVATSLQLQRAADSGDVVMASEALEKVAHLLRRDHSSHSFFDKVESEDKLQAIIRAWDGIVAITAVLPSEKEVGAATKSLTVKALEEIIANAVRHGGATEIEITSNVEFGILKVQALDNGLKVSNNPRGMGSALLDELTLSWSRKDVVNGHQVNFDVALSKTR</sequence>
<protein>
    <submittedName>
        <fullName evidence="2">Unannotated protein</fullName>
    </submittedName>
</protein>
<feature type="transmembrane region" description="Helical" evidence="1">
    <location>
        <begin position="266"/>
        <end position="282"/>
    </location>
</feature>
<keyword evidence="1" id="KW-0472">Membrane</keyword>
<keyword evidence="1" id="KW-0812">Transmembrane</keyword>
<dbReference type="EMBL" id="CAEZWT010000008">
    <property type="protein sequence ID" value="CAB4660488.1"/>
    <property type="molecule type" value="Genomic_DNA"/>
</dbReference>
<name>A0A6J6LH66_9ZZZZ</name>
<gene>
    <name evidence="2" type="ORF">UFOPK2289_00471</name>
    <name evidence="3" type="ORF">UFOPK2822_01214</name>
    <name evidence="4" type="ORF">UFOPK3346_00835</name>
    <name evidence="5" type="ORF">UFOPK3670_00875</name>
    <name evidence="6" type="ORF">UFOPK4308_00922</name>
</gene>
<dbReference type="EMBL" id="CAFBLE010000005">
    <property type="protein sequence ID" value="CAB4867575.1"/>
    <property type="molecule type" value="Genomic_DNA"/>
</dbReference>
<dbReference type="AlphaFoldDB" id="A0A6J6LH66"/>
<feature type="transmembrane region" description="Helical" evidence="1">
    <location>
        <begin position="294"/>
        <end position="316"/>
    </location>
</feature>
<feature type="transmembrane region" description="Helical" evidence="1">
    <location>
        <begin position="328"/>
        <end position="346"/>
    </location>
</feature>
<evidence type="ECO:0000313" key="6">
    <source>
        <dbReference type="EMBL" id="CAB5059455.1"/>
    </source>
</evidence>
<dbReference type="InterPro" id="IPR036890">
    <property type="entry name" value="HATPase_C_sf"/>
</dbReference>
<feature type="transmembrane region" description="Helical" evidence="1">
    <location>
        <begin position="39"/>
        <end position="61"/>
    </location>
</feature>
<keyword evidence="1" id="KW-1133">Transmembrane helix</keyword>
<feature type="transmembrane region" description="Helical" evidence="1">
    <location>
        <begin position="240"/>
        <end position="260"/>
    </location>
</feature>
<feature type="transmembrane region" description="Helical" evidence="1">
    <location>
        <begin position="100"/>
        <end position="122"/>
    </location>
</feature>
<evidence type="ECO:0000313" key="2">
    <source>
        <dbReference type="EMBL" id="CAB4660488.1"/>
    </source>
</evidence>
<accession>A0A6J6LH66</accession>
<evidence type="ECO:0000256" key="1">
    <source>
        <dbReference type="SAM" id="Phobius"/>
    </source>
</evidence>
<feature type="transmembrane region" description="Helical" evidence="1">
    <location>
        <begin position="7"/>
        <end position="27"/>
    </location>
</feature>
<evidence type="ECO:0000313" key="5">
    <source>
        <dbReference type="EMBL" id="CAB4924399.1"/>
    </source>
</evidence>
<reference evidence="2" key="1">
    <citation type="submission" date="2020-05" db="EMBL/GenBank/DDBJ databases">
        <authorList>
            <person name="Chiriac C."/>
            <person name="Salcher M."/>
            <person name="Ghai R."/>
            <person name="Kavagutti S V."/>
        </authorList>
    </citation>
    <scope>NUCLEOTIDE SEQUENCE</scope>
</reference>
<evidence type="ECO:0000313" key="3">
    <source>
        <dbReference type="EMBL" id="CAB4757174.1"/>
    </source>
</evidence>
<dbReference type="EMBL" id="CAFBQL010000005">
    <property type="protein sequence ID" value="CAB5059455.1"/>
    <property type="molecule type" value="Genomic_DNA"/>
</dbReference>
<proteinExistence type="predicted"/>
<dbReference type="Gene3D" id="3.30.565.10">
    <property type="entry name" value="Histidine kinase-like ATPase, C-terminal domain"/>
    <property type="match status" value="1"/>
</dbReference>
<feature type="transmembrane region" description="Helical" evidence="1">
    <location>
        <begin position="73"/>
        <end position="94"/>
    </location>
</feature>